<evidence type="ECO:0000256" key="5">
    <source>
        <dbReference type="ARBA" id="ARBA00022989"/>
    </source>
</evidence>
<evidence type="ECO:0000256" key="2">
    <source>
        <dbReference type="ARBA" id="ARBA00009904"/>
    </source>
</evidence>
<dbReference type="Proteomes" id="UP000002654">
    <property type="component" value="Chromosome"/>
</dbReference>
<evidence type="ECO:0000313" key="11">
    <source>
        <dbReference type="EMBL" id="CCC82573.1"/>
    </source>
</evidence>
<keyword evidence="4 10" id="KW-0812">Transmembrane</keyword>
<dbReference type="eggNOG" id="arCOG04138">
    <property type="taxonomic scope" value="Archaea"/>
</dbReference>
<dbReference type="PaxDb" id="768679-TTX_1959"/>
<feature type="transmembrane region" description="Helical" evidence="10">
    <location>
        <begin position="371"/>
        <end position="396"/>
    </location>
</feature>
<dbReference type="GO" id="GO:0016787">
    <property type="term" value="F:hydrolase activity"/>
    <property type="evidence" value="ECO:0007669"/>
    <property type="project" value="UniProtKB-KW"/>
</dbReference>
<dbReference type="RefSeq" id="WP_014127826.1">
    <property type="nucleotide sequence ID" value="NC_016070.1"/>
</dbReference>
<evidence type="ECO:0000256" key="1">
    <source>
        <dbReference type="ARBA" id="ARBA00004141"/>
    </source>
</evidence>
<comment type="similarity">
    <text evidence="2 10">Belongs to the V-ATPase 116 kDa subunit family.</text>
</comment>
<comment type="function">
    <text evidence="8">Component of the A-type ATP synthase that produces ATP from ADP in the presence of a proton gradient across the membrane.</text>
</comment>
<dbReference type="GO" id="GO:0007035">
    <property type="term" value="P:vacuolar acidification"/>
    <property type="evidence" value="ECO:0007669"/>
    <property type="project" value="TreeGrafter"/>
</dbReference>
<feature type="transmembrane region" description="Helical" evidence="10">
    <location>
        <begin position="528"/>
        <end position="548"/>
    </location>
</feature>
<evidence type="ECO:0000256" key="10">
    <source>
        <dbReference type="RuleBase" id="RU361189"/>
    </source>
</evidence>
<dbReference type="OrthoDB" id="85892at2157"/>
<reference evidence="11 12" key="1">
    <citation type="journal article" date="2011" name="PLoS ONE">
        <title>The complete genome sequence of Thermoproteus tenax: a physiologically versatile member of the Crenarchaeota.</title>
        <authorList>
            <person name="Siebers B."/>
            <person name="Zaparty M."/>
            <person name="Raddatz G."/>
            <person name="Tjaden B."/>
            <person name="Albers S.V."/>
            <person name="Bell S.D."/>
            <person name="Blombach F."/>
            <person name="Kletzin A."/>
            <person name="Kyrpides N."/>
            <person name="Lanz C."/>
            <person name="Plagens A."/>
            <person name="Rampp M."/>
            <person name="Rosinus A."/>
            <person name="von Jan M."/>
            <person name="Makarova K.S."/>
            <person name="Klenk H.P."/>
            <person name="Schuster S.C."/>
            <person name="Hensel R."/>
        </authorList>
    </citation>
    <scope>NUCLEOTIDE SEQUENCE [LARGE SCALE GENOMIC DNA]</scope>
    <source>
        <strain evidence="12">ATCC 35583 / DSM 2078 / JCM 9277 / NBRC 100435 / Kra 1</strain>
    </source>
</reference>
<feature type="transmembrane region" description="Helical" evidence="10">
    <location>
        <begin position="447"/>
        <end position="467"/>
    </location>
</feature>
<dbReference type="STRING" id="768679.TTX_1959"/>
<sequence>MPFEKLLAFRFAAPPAVVADVIFRLGIAEVAVFEERPPHFAPPPSCELEADVEMLERIIASYNLFERAEPLPLKNLGEGLKKALRVLRECTAGYEPNDVVKREALRGYIAKCASERGIGLGGISWVLRAARRVLETYKSNAYSEGPDTGRSFNAVLSEIKAKEEELARLHLMLSFLEGLERQGYTSLHIPEGYRLIVNPKEPVRDLHQSLKFGDLDLVIVKGGRGAYGGVEIPREYVLDIRLSKTIIIQTIKNLEYSLNKLKLIYNNMVEIYKRYSVFGDFKWAEHSDVAVISFFVREKDLKVVDEILSEVLKGRFIPRRSISYKVNPIFKYIEYVQAPVSERWPYPIQAFNKILYMYGVPEPGELSPLPLVAFLFPLFFGWMFGDIGYGLLLLALSLTLFRLGKKDWGIVWLIASASTISFGAYYGEFLGLKLWGPDIETTYMTGIAASLLLGFYLMFLAFSLKIINRLLAKDYEASLALHAPIALLYASIGSRMLDLIGIEPYLRGRIGLDVLLDLCRFLASDPSLLLGTIWLALGLGTLAGKYGVSHLRDIGSEAVMAIIEAFVGATANVLSFARLAILVIVHSALSSAAYALLELPGGLPLYILTELGMAAFEGFLTAIQSLRLIYYETLSKFYRGSGRLFEPYKI</sequence>
<proteinExistence type="inferred from homology"/>
<dbReference type="GO" id="GO:0016471">
    <property type="term" value="C:vacuolar proton-transporting V-type ATPase complex"/>
    <property type="evidence" value="ECO:0007669"/>
    <property type="project" value="TreeGrafter"/>
</dbReference>
<gene>
    <name evidence="11" type="primary">atpI-2</name>
    <name evidence="11" type="ordered locus">TTX_1959</name>
</gene>
<name>G4RLX8_THETK</name>
<keyword evidence="7 10" id="KW-0472">Membrane</keyword>
<keyword evidence="5 10" id="KW-1133">Transmembrane helix</keyword>
<comment type="subcellular location">
    <subcellularLocation>
        <location evidence="1">Membrane</location>
        <topology evidence="1">Multi-pass membrane protein</topology>
    </subcellularLocation>
</comment>
<evidence type="ECO:0000256" key="4">
    <source>
        <dbReference type="ARBA" id="ARBA00022692"/>
    </source>
</evidence>
<dbReference type="PANTHER" id="PTHR11629:SF63">
    <property type="entry name" value="V-TYPE PROTON ATPASE SUBUNIT A"/>
    <property type="match status" value="1"/>
</dbReference>
<accession>G4RLX8</accession>
<dbReference type="GeneID" id="11262845"/>
<protein>
    <recommendedName>
        <fullName evidence="9 10">A-type ATP synthase subunit I</fullName>
    </recommendedName>
</protein>
<feature type="transmembrane region" description="Helical" evidence="10">
    <location>
        <begin position="560"/>
        <end position="585"/>
    </location>
</feature>
<evidence type="ECO:0000313" key="12">
    <source>
        <dbReference type="Proteomes" id="UP000002654"/>
    </source>
</evidence>
<dbReference type="PANTHER" id="PTHR11629">
    <property type="entry name" value="VACUOLAR PROTON ATPASES"/>
    <property type="match status" value="1"/>
</dbReference>
<evidence type="ECO:0000256" key="9">
    <source>
        <dbReference type="ARBA" id="ARBA00068671"/>
    </source>
</evidence>
<dbReference type="GO" id="GO:0051117">
    <property type="term" value="F:ATPase binding"/>
    <property type="evidence" value="ECO:0007669"/>
    <property type="project" value="TreeGrafter"/>
</dbReference>
<keyword evidence="11" id="KW-0378">Hydrolase</keyword>
<evidence type="ECO:0000256" key="7">
    <source>
        <dbReference type="ARBA" id="ARBA00023136"/>
    </source>
</evidence>
<dbReference type="InterPro" id="IPR002490">
    <property type="entry name" value="V-ATPase_116kDa_su"/>
</dbReference>
<dbReference type="AlphaFoldDB" id="G4RLX8"/>
<evidence type="ECO:0000256" key="3">
    <source>
        <dbReference type="ARBA" id="ARBA00022448"/>
    </source>
</evidence>
<feature type="transmembrane region" description="Helical" evidence="10">
    <location>
        <begin position="479"/>
        <end position="497"/>
    </location>
</feature>
<evidence type="ECO:0000256" key="6">
    <source>
        <dbReference type="ARBA" id="ARBA00023065"/>
    </source>
</evidence>
<dbReference type="EMBL" id="FN869859">
    <property type="protein sequence ID" value="CCC82573.1"/>
    <property type="molecule type" value="Genomic_DNA"/>
</dbReference>
<dbReference type="PATRIC" id="fig|768679.9.peg.1982"/>
<dbReference type="GO" id="GO:0046961">
    <property type="term" value="F:proton-transporting ATPase activity, rotational mechanism"/>
    <property type="evidence" value="ECO:0007669"/>
    <property type="project" value="InterPro"/>
</dbReference>
<feature type="transmembrane region" description="Helical" evidence="10">
    <location>
        <begin position="605"/>
        <end position="630"/>
    </location>
</feature>
<evidence type="ECO:0000256" key="8">
    <source>
        <dbReference type="ARBA" id="ARBA00059506"/>
    </source>
</evidence>
<keyword evidence="12" id="KW-1185">Reference proteome</keyword>
<organism evidence="11 12">
    <name type="scientific">Thermoproteus tenax (strain ATCC 35583 / DSM 2078 / JCM 9277 / NBRC 100435 / Kra 1)</name>
    <dbReference type="NCBI Taxonomy" id="768679"/>
    <lineage>
        <taxon>Archaea</taxon>
        <taxon>Thermoproteota</taxon>
        <taxon>Thermoprotei</taxon>
        <taxon>Thermoproteales</taxon>
        <taxon>Thermoproteaceae</taxon>
        <taxon>Thermoproteus</taxon>
    </lineage>
</organism>
<feature type="transmembrane region" description="Helical" evidence="10">
    <location>
        <begin position="408"/>
        <end position="427"/>
    </location>
</feature>
<dbReference type="KEGG" id="ttn:TTX_1959"/>
<dbReference type="Pfam" id="PF01496">
    <property type="entry name" value="V_ATPase_I"/>
    <property type="match status" value="1"/>
</dbReference>
<keyword evidence="6 10" id="KW-0406">Ion transport</keyword>
<keyword evidence="3 10" id="KW-0813">Transport</keyword>
<dbReference type="HOGENOM" id="CLU_020397_0_0_2"/>
<dbReference type="GO" id="GO:0033179">
    <property type="term" value="C:proton-transporting V-type ATPase, V0 domain"/>
    <property type="evidence" value="ECO:0007669"/>
    <property type="project" value="InterPro"/>
</dbReference>